<keyword evidence="1" id="KW-0472">Membrane</keyword>
<comment type="caution">
    <text evidence="2">The sequence shown here is derived from an EMBL/GenBank/DDBJ whole genome shotgun (WGS) entry which is preliminary data.</text>
</comment>
<sequence length="79" mass="8884">VRPPLLTSKLPIYSLLDVLNNGDLHLQLYSSACVSRYTKEKLHTEYLDKKKVTPGTCIFAFILYSYGVIPINLGILAEN</sequence>
<evidence type="ECO:0000313" key="3">
    <source>
        <dbReference type="Proteomes" id="UP000789405"/>
    </source>
</evidence>
<organism evidence="2 3">
    <name type="scientific">Dentiscutata erythropus</name>
    <dbReference type="NCBI Taxonomy" id="1348616"/>
    <lineage>
        <taxon>Eukaryota</taxon>
        <taxon>Fungi</taxon>
        <taxon>Fungi incertae sedis</taxon>
        <taxon>Mucoromycota</taxon>
        <taxon>Glomeromycotina</taxon>
        <taxon>Glomeromycetes</taxon>
        <taxon>Diversisporales</taxon>
        <taxon>Gigasporaceae</taxon>
        <taxon>Dentiscutata</taxon>
    </lineage>
</organism>
<protein>
    <submittedName>
        <fullName evidence="2">10070_t:CDS:1</fullName>
    </submittedName>
</protein>
<proteinExistence type="predicted"/>
<feature type="non-terminal residue" evidence="2">
    <location>
        <position position="1"/>
    </location>
</feature>
<evidence type="ECO:0000313" key="2">
    <source>
        <dbReference type="EMBL" id="CAG8793527.1"/>
    </source>
</evidence>
<keyword evidence="1" id="KW-1133">Transmembrane helix</keyword>
<gene>
    <name evidence="2" type="ORF">DERYTH_LOCUS21898</name>
</gene>
<feature type="non-terminal residue" evidence="2">
    <location>
        <position position="79"/>
    </location>
</feature>
<dbReference type="AlphaFoldDB" id="A0A9N9JU17"/>
<evidence type="ECO:0000256" key="1">
    <source>
        <dbReference type="SAM" id="Phobius"/>
    </source>
</evidence>
<keyword evidence="3" id="KW-1185">Reference proteome</keyword>
<reference evidence="2" key="1">
    <citation type="submission" date="2021-06" db="EMBL/GenBank/DDBJ databases">
        <authorList>
            <person name="Kallberg Y."/>
            <person name="Tangrot J."/>
            <person name="Rosling A."/>
        </authorList>
    </citation>
    <scope>NUCLEOTIDE SEQUENCE</scope>
    <source>
        <strain evidence="2">MA453B</strain>
    </source>
</reference>
<dbReference type="Proteomes" id="UP000789405">
    <property type="component" value="Unassembled WGS sequence"/>
</dbReference>
<dbReference type="EMBL" id="CAJVPY010028958">
    <property type="protein sequence ID" value="CAG8793527.1"/>
    <property type="molecule type" value="Genomic_DNA"/>
</dbReference>
<keyword evidence="1" id="KW-0812">Transmembrane</keyword>
<accession>A0A9N9JU17</accession>
<feature type="transmembrane region" description="Helical" evidence="1">
    <location>
        <begin position="57"/>
        <end position="77"/>
    </location>
</feature>
<name>A0A9N9JU17_9GLOM</name>